<dbReference type="AlphaFoldDB" id="A0A833JCR7"/>
<dbReference type="GO" id="GO:0004803">
    <property type="term" value="F:transposase activity"/>
    <property type="evidence" value="ECO:0007669"/>
    <property type="project" value="InterPro"/>
</dbReference>
<dbReference type="GO" id="GO:0003677">
    <property type="term" value="F:DNA binding"/>
    <property type="evidence" value="ECO:0007669"/>
    <property type="project" value="InterPro"/>
</dbReference>
<proteinExistence type="predicted"/>
<evidence type="ECO:0000259" key="1">
    <source>
        <dbReference type="Pfam" id="PF01609"/>
    </source>
</evidence>
<sequence length="111" mass="12903">MKDKFNDSRIGNQLIEASNAENLIADRAYSNKKIREKLADKNIQAIIPKKKNSIDKTNDGFDMHLYKTRHLVENLFARLKQFRSIATRYDKSKNNFASMVYMGCCIVWGKI</sequence>
<dbReference type="GO" id="GO:0006313">
    <property type="term" value="P:DNA transposition"/>
    <property type="evidence" value="ECO:0007669"/>
    <property type="project" value="InterPro"/>
</dbReference>
<dbReference type="Pfam" id="PF01609">
    <property type="entry name" value="DDE_Tnp_1"/>
    <property type="match status" value="1"/>
</dbReference>
<dbReference type="PANTHER" id="PTHR30007">
    <property type="entry name" value="PHP DOMAIN PROTEIN"/>
    <property type="match status" value="1"/>
</dbReference>
<reference evidence="2 3" key="1">
    <citation type="submission" date="2019-10" db="EMBL/GenBank/DDBJ databases">
        <title>New genus of Silvanigrellaceae.</title>
        <authorList>
            <person name="Pitt A."/>
            <person name="Hahn M.W."/>
        </authorList>
    </citation>
    <scope>NUCLEOTIDE SEQUENCE [LARGE SCALE GENOMIC DNA]</scope>
    <source>
        <strain evidence="2 3">33A1-SZDP</strain>
    </source>
</reference>
<dbReference type="EMBL" id="WFLN01000006">
    <property type="protein sequence ID" value="KAB8030717.1"/>
    <property type="molecule type" value="Genomic_DNA"/>
</dbReference>
<keyword evidence="3" id="KW-1185">Reference proteome</keyword>
<dbReference type="RefSeq" id="WP_152212645.1">
    <property type="nucleotide sequence ID" value="NZ_WFLN01000006.1"/>
</dbReference>
<feature type="domain" description="Transposase IS4-like" evidence="1">
    <location>
        <begin position="6"/>
        <end position="107"/>
    </location>
</feature>
<dbReference type="InterPro" id="IPR002559">
    <property type="entry name" value="Transposase_11"/>
</dbReference>
<accession>A0A833JCR7</accession>
<dbReference type="Proteomes" id="UP000442694">
    <property type="component" value="Unassembled WGS sequence"/>
</dbReference>
<evidence type="ECO:0000313" key="3">
    <source>
        <dbReference type="Proteomes" id="UP000442694"/>
    </source>
</evidence>
<evidence type="ECO:0000313" key="2">
    <source>
        <dbReference type="EMBL" id="KAB8030717.1"/>
    </source>
</evidence>
<dbReference type="PANTHER" id="PTHR30007:SF1">
    <property type="entry name" value="BLR1914 PROTEIN"/>
    <property type="match status" value="1"/>
</dbReference>
<organism evidence="2 3">
    <name type="scientific">Fluviispira multicolorata</name>
    <dbReference type="NCBI Taxonomy" id="2654512"/>
    <lineage>
        <taxon>Bacteria</taxon>
        <taxon>Pseudomonadati</taxon>
        <taxon>Bdellovibrionota</taxon>
        <taxon>Oligoflexia</taxon>
        <taxon>Silvanigrellales</taxon>
        <taxon>Silvanigrellaceae</taxon>
        <taxon>Fluviispira</taxon>
    </lineage>
</organism>
<comment type="caution">
    <text evidence="2">The sequence shown here is derived from an EMBL/GenBank/DDBJ whole genome shotgun (WGS) entry which is preliminary data.</text>
</comment>
<name>A0A833JCR7_9BACT</name>
<protein>
    <submittedName>
        <fullName evidence="2">Transposase</fullName>
    </submittedName>
</protein>
<gene>
    <name evidence="2" type="ORF">GCL57_07015</name>
</gene>